<proteinExistence type="inferred from homology"/>
<evidence type="ECO:0000256" key="1">
    <source>
        <dbReference type="ARBA" id="ARBA00010641"/>
    </source>
</evidence>
<evidence type="ECO:0000313" key="7">
    <source>
        <dbReference type="EMBL" id="OHV27506.1"/>
    </source>
</evidence>
<gene>
    <name evidence="7" type="ORF">CC117_31185</name>
</gene>
<dbReference type="InterPro" id="IPR007627">
    <property type="entry name" value="RNA_pol_sigma70_r2"/>
</dbReference>
<keyword evidence="4" id="KW-0804">Transcription</keyword>
<dbReference type="NCBIfam" id="TIGR02937">
    <property type="entry name" value="sigma70-ECF"/>
    <property type="match status" value="1"/>
</dbReference>
<dbReference type="SUPFAM" id="SSF88946">
    <property type="entry name" value="Sigma2 domain of RNA polymerase sigma factors"/>
    <property type="match status" value="1"/>
</dbReference>
<dbReference type="Gene3D" id="1.10.10.10">
    <property type="entry name" value="Winged helix-like DNA-binding domain superfamily/Winged helix DNA-binding domain"/>
    <property type="match status" value="1"/>
</dbReference>
<dbReference type="GO" id="GO:0003677">
    <property type="term" value="F:DNA binding"/>
    <property type="evidence" value="ECO:0007669"/>
    <property type="project" value="InterPro"/>
</dbReference>
<comment type="caution">
    <text evidence="7">The sequence shown here is derived from an EMBL/GenBank/DDBJ whole genome shotgun (WGS) entry which is preliminary data.</text>
</comment>
<evidence type="ECO:0000256" key="4">
    <source>
        <dbReference type="ARBA" id="ARBA00023163"/>
    </source>
</evidence>
<evidence type="ECO:0000259" key="5">
    <source>
        <dbReference type="Pfam" id="PF04542"/>
    </source>
</evidence>
<keyword evidence="2" id="KW-0805">Transcription regulation</keyword>
<dbReference type="GO" id="GO:0016987">
    <property type="term" value="F:sigma factor activity"/>
    <property type="evidence" value="ECO:0007669"/>
    <property type="project" value="UniProtKB-KW"/>
</dbReference>
<dbReference type="InterPro" id="IPR013325">
    <property type="entry name" value="RNA_pol_sigma_r2"/>
</dbReference>
<dbReference type="Pfam" id="PF08281">
    <property type="entry name" value="Sigma70_r4_2"/>
    <property type="match status" value="1"/>
</dbReference>
<dbReference type="InterPro" id="IPR036388">
    <property type="entry name" value="WH-like_DNA-bd_sf"/>
</dbReference>
<dbReference type="AlphaFoldDB" id="A0A1S1Q1P3"/>
<accession>A0A1S1Q1P3</accession>
<evidence type="ECO:0000313" key="8">
    <source>
        <dbReference type="Proteomes" id="UP000179627"/>
    </source>
</evidence>
<keyword evidence="8" id="KW-1185">Reference proteome</keyword>
<evidence type="ECO:0000256" key="2">
    <source>
        <dbReference type="ARBA" id="ARBA00023015"/>
    </source>
</evidence>
<dbReference type="PANTHER" id="PTHR43133:SF25">
    <property type="entry name" value="RNA POLYMERASE SIGMA FACTOR RFAY-RELATED"/>
    <property type="match status" value="1"/>
</dbReference>
<keyword evidence="3" id="KW-0731">Sigma factor</keyword>
<dbReference type="SUPFAM" id="SSF88659">
    <property type="entry name" value="Sigma3 and sigma4 domains of RNA polymerase sigma factors"/>
    <property type="match status" value="1"/>
</dbReference>
<dbReference type="GO" id="GO:0006352">
    <property type="term" value="P:DNA-templated transcription initiation"/>
    <property type="evidence" value="ECO:0007669"/>
    <property type="project" value="InterPro"/>
</dbReference>
<dbReference type="Proteomes" id="UP000179627">
    <property type="component" value="Unassembled WGS sequence"/>
</dbReference>
<dbReference type="InterPro" id="IPR013324">
    <property type="entry name" value="RNA_pol_sigma_r3/r4-like"/>
</dbReference>
<organism evidence="7 8">
    <name type="scientific">Parafrankia colletiae</name>
    <dbReference type="NCBI Taxonomy" id="573497"/>
    <lineage>
        <taxon>Bacteria</taxon>
        <taxon>Bacillati</taxon>
        <taxon>Actinomycetota</taxon>
        <taxon>Actinomycetes</taxon>
        <taxon>Frankiales</taxon>
        <taxon>Frankiaceae</taxon>
        <taxon>Parafrankia</taxon>
    </lineage>
</organism>
<dbReference type="Gene3D" id="1.10.1740.10">
    <property type="match status" value="1"/>
</dbReference>
<dbReference type="Pfam" id="PF04542">
    <property type="entry name" value="Sigma70_r2"/>
    <property type="match status" value="1"/>
</dbReference>
<protein>
    <submittedName>
        <fullName evidence="7">RNA polymerase subunit sigma-24</fullName>
    </submittedName>
</protein>
<evidence type="ECO:0000256" key="3">
    <source>
        <dbReference type="ARBA" id="ARBA00023082"/>
    </source>
</evidence>
<dbReference type="OrthoDB" id="3747638at2"/>
<feature type="domain" description="RNA polymerase sigma factor 70 region 4 type 2" evidence="6">
    <location>
        <begin position="96"/>
        <end position="147"/>
    </location>
</feature>
<evidence type="ECO:0000259" key="6">
    <source>
        <dbReference type="Pfam" id="PF08281"/>
    </source>
</evidence>
<sequence length="168" mass="18353">MSAVGPRLLAFLARRIDPPADAADLLAEVLMTAWRRVADLPSDGDAAAAWLFGIARHTLANHRRGQTRRAALADRLRTHLATVIPAYDALPEQAVEIRAALAQLTEADQAVLTLACWDDLTADEIAEILRITPSAVRQRLRRARERLRQELAVSHPATDQVASSESPA</sequence>
<dbReference type="InterPro" id="IPR039425">
    <property type="entry name" value="RNA_pol_sigma-70-like"/>
</dbReference>
<comment type="similarity">
    <text evidence="1">Belongs to the sigma-70 factor family. ECF subfamily.</text>
</comment>
<dbReference type="EMBL" id="MBLM01000188">
    <property type="protein sequence ID" value="OHV27506.1"/>
    <property type="molecule type" value="Genomic_DNA"/>
</dbReference>
<name>A0A1S1Q1P3_9ACTN</name>
<dbReference type="PANTHER" id="PTHR43133">
    <property type="entry name" value="RNA POLYMERASE ECF-TYPE SIGMA FACTO"/>
    <property type="match status" value="1"/>
</dbReference>
<dbReference type="InterPro" id="IPR014284">
    <property type="entry name" value="RNA_pol_sigma-70_dom"/>
</dbReference>
<feature type="domain" description="RNA polymerase sigma-70 region 2" evidence="5">
    <location>
        <begin position="3"/>
        <end position="69"/>
    </location>
</feature>
<reference evidence="8" key="1">
    <citation type="submission" date="2016-07" db="EMBL/GenBank/DDBJ databases">
        <title>Sequence Frankia sp. strain CcI1.17.</title>
        <authorList>
            <person name="Ghodhbane-Gtari F."/>
            <person name="Swanson E."/>
            <person name="Gueddou A."/>
            <person name="Morris K."/>
            <person name="Hezbri K."/>
            <person name="Ktari A."/>
            <person name="Nouioui I."/>
            <person name="Abebe-Akele F."/>
            <person name="Simpson S."/>
            <person name="Thomas K."/>
            <person name="Gtari M."/>
            <person name="Tisa L.S."/>
            <person name="Hurst S."/>
        </authorList>
    </citation>
    <scope>NUCLEOTIDE SEQUENCE [LARGE SCALE GENOMIC DNA]</scope>
    <source>
        <strain evidence="8">Cc1.17</strain>
    </source>
</reference>
<dbReference type="InterPro" id="IPR013249">
    <property type="entry name" value="RNA_pol_sigma70_r4_t2"/>
</dbReference>